<dbReference type="EMBL" id="CM037620">
    <property type="protein sequence ID" value="KAH7994429.1"/>
    <property type="molecule type" value="Genomic_DNA"/>
</dbReference>
<evidence type="ECO:0000313" key="2">
    <source>
        <dbReference type="Proteomes" id="UP000827872"/>
    </source>
</evidence>
<accession>A0ACB8ENU2</accession>
<organism evidence="1 2">
    <name type="scientific">Sphaerodactylus townsendi</name>
    <dbReference type="NCBI Taxonomy" id="933632"/>
    <lineage>
        <taxon>Eukaryota</taxon>
        <taxon>Metazoa</taxon>
        <taxon>Chordata</taxon>
        <taxon>Craniata</taxon>
        <taxon>Vertebrata</taxon>
        <taxon>Euteleostomi</taxon>
        <taxon>Lepidosauria</taxon>
        <taxon>Squamata</taxon>
        <taxon>Bifurcata</taxon>
        <taxon>Gekkota</taxon>
        <taxon>Sphaerodactylidae</taxon>
        <taxon>Sphaerodactylus</taxon>
    </lineage>
</organism>
<evidence type="ECO:0000313" key="1">
    <source>
        <dbReference type="EMBL" id="KAH7994429.1"/>
    </source>
</evidence>
<proteinExistence type="predicted"/>
<name>A0ACB8ENU2_9SAUR</name>
<reference evidence="1" key="1">
    <citation type="submission" date="2021-08" db="EMBL/GenBank/DDBJ databases">
        <title>The first chromosome-level gecko genome reveals the dynamic sex chromosomes of Neotropical dwarf geckos (Sphaerodactylidae: Sphaerodactylus).</title>
        <authorList>
            <person name="Pinto B.J."/>
            <person name="Keating S.E."/>
            <person name="Gamble T."/>
        </authorList>
    </citation>
    <scope>NUCLEOTIDE SEQUENCE</scope>
    <source>
        <strain evidence="1">TG3544</strain>
    </source>
</reference>
<comment type="caution">
    <text evidence="1">The sequence shown here is derived from an EMBL/GenBank/DDBJ whole genome shotgun (WGS) entry which is preliminary data.</text>
</comment>
<keyword evidence="2" id="KW-1185">Reference proteome</keyword>
<protein>
    <submittedName>
        <fullName evidence="1">NAD-dependent malic enzyme, mitochondrial</fullName>
    </submittedName>
</protein>
<gene>
    <name evidence="1" type="primary">ME2_2</name>
    <name evidence="1" type="ORF">K3G42_006047</name>
</gene>
<sequence length="270" mass="29996">MLNKIPLLKSPHRFSFNTDSVSLHSEDAGVAALGIANLIVMAMVEGGLSMDEAQKKIWMFDKFGLLVQGREQKVDSNQEPFSHPAPDQVPKTFLDAVNVLQPSAIIGVAGAGRLFSHDVIQAMGSINQRPIIFALSNPTVKAECTAEDAYTLTEYNSVLGVALAVVFSGVRHISDHVFLEAAKALTAQLSEEELAQGMLYPRLSNIREVSINIAVKVMEYLYANHMAFHYPEPKDKNKYIRSNVWTNEYESFLPDLYDWPASMSYSPKMQ</sequence>
<dbReference type="Proteomes" id="UP000827872">
    <property type="component" value="Linkage Group LG07"/>
</dbReference>